<sequence>MKMIMLTLVFLTIAFPASSGSIRDQVEALTPIIKQMQDQTPAQDGNLDFQQPGTSKSPDQKSNLEFRPGSETRRQTINEAIRALEAESGER</sequence>
<dbReference type="RefSeq" id="WP_064788641.1">
    <property type="nucleotide sequence ID" value="NZ_CP031555.1"/>
</dbReference>
<feature type="signal peptide" evidence="2">
    <location>
        <begin position="1"/>
        <end position="19"/>
    </location>
</feature>
<feature type="chain" id="PRO_5047041584" evidence="2">
    <location>
        <begin position="20"/>
        <end position="91"/>
    </location>
</feature>
<evidence type="ECO:0000313" key="4">
    <source>
        <dbReference type="Proteomes" id="UP000256971"/>
    </source>
</evidence>
<dbReference type="EMBL" id="CP031555">
    <property type="protein sequence ID" value="AXO16392.1"/>
    <property type="molecule type" value="Genomic_DNA"/>
</dbReference>
<accession>A0ABN5NKN7</accession>
<evidence type="ECO:0000256" key="1">
    <source>
        <dbReference type="SAM" id="MobiDB-lite"/>
    </source>
</evidence>
<evidence type="ECO:0000313" key="3">
    <source>
        <dbReference type="EMBL" id="AXO16392.1"/>
    </source>
</evidence>
<feature type="compositionally biased region" description="Basic and acidic residues" evidence="1">
    <location>
        <begin position="58"/>
        <end position="75"/>
    </location>
</feature>
<keyword evidence="4" id="KW-1185">Reference proteome</keyword>
<name>A0ABN5NKN7_9PROT</name>
<feature type="region of interest" description="Disordered" evidence="1">
    <location>
        <begin position="36"/>
        <end position="75"/>
    </location>
</feature>
<organism evidence="3 4">
    <name type="scientific">Thalassospira indica</name>
    <dbReference type="NCBI Taxonomy" id="1891279"/>
    <lineage>
        <taxon>Bacteria</taxon>
        <taxon>Pseudomonadati</taxon>
        <taxon>Pseudomonadota</taxon>
        <taxon>Alphaproteobacteria</taxon>
        <taxon>Rhodospirillales</taxon>
        <taxon>Thalassospiraceae</taxon>
        <taxon>Thalassospira</taxon>
    </lineage>
</organism>
<keyword evidence="2" id="KW-0732">Signal</keyword>
<evidence type="ECO:0000256" key="2">
    <source>
        <dbReference type="SAM" id="SignalP"/>
    </source>
</evidence>
<reference evidence="3 4" key="1">
    <citation type="submission" date="2018-08" db="EMBL/GenBank/DDBJ databases">
        <title>Complete genome sequence of type strain Thalassospira indica MCCC 1A01103T, isolated from isolated from deep seawater of the Indian Ocean.</title>
        <authorList>
            <person name="Liu Y."/>
        </authorList>
    </citation>
    <scope>NUCLEOTIDE SEQUENCE [LARGE SCALE GENOMIC DNA]</scope>
    <source>
        <strain evidence="3 4">PB8BT</strain>
    </source>
</reference>
<dbReference type="Proteomes" id="UP000256971">
    <property type="component" value="Chromosome"/>
</dbReference>
<proteinExistence type="predicted"/>
<feature type="compositionally biased region" description="Polar residues" evidence="1">
    <location>
        <begin position="36"/>
        <end position="57"/>
    </location>
</feature>
<gene>
    <name evidence="3" type="ORF">DY252_20745</name>
</gene>
<protein>
    <submittedName>
        <fullName evidence="3">Uncharacterized protein</fullName>
    </submittedName>
</protein>